<dbReference type="Proteomes" id="UP000001056">
    <property type="component" value="Unassembled WGS sequence"/>
</dbReference>
<accession>Q2GRT3</accession>
<dbReference type="InterPro" id="IPR000719">
    <property type="entry name" value="Prot_kinase_dom"/>
</dbReference>
<dbReference type="OrthoDB" id="4062651at2759"/>
<dbReference type="GeneID" id="4395013"/>
<dbReference type="Pfam" id="PF00069">
    <property type="entry name" value="Pkinase"/>
    <property type="match status" value="1"/>
</dbReference>
<evidence type="ECO:0000256" key="1">
    <source>
        <dbReference type="SAM" id="Coils"/>
    </source>
</evidence>
<dbReference type="SUPFAM" id="SSF56112">
    <property type="entry name" value="Protein kinase-like (PK-like)"/>
    <property type="match status" value="1"/>
</dbReference>
<dbReference type="PANTHER" id="PTHR24359">
    <property type="entry name" value="SERINE/THREONINE-PROTEIN KINASE SBK1"/>
    <property type="match status" value="1"/>
</dbReference>
<dbReference type="GO" id="GO:0005524">
    <property type="term" value="F:ATP binding"/>
    <property type="evidence" value="ECO:0007669"/>
    <property type="project" value="InterPro"/>
</dbReference>
<protein>
    <recommendedName>
        <fullName evidence="2">Protein kinase domain-containing protein</fullName>
    </recommendedName>
</protein>
<evidence type="ECO:0000313" key="3">
    <source>
        <dbReference type="EMBL" id="EAQ85307.1"/>
    </source>
</evidence>
<dbReference type="SMART" id="SM00220">
    <property type="entry name" value="S_TKc"/>
    <property type="match status" value="1"/>
</dbReference>
<feature type="coiled-coil region" evidence="1">
    <location>
        <begin position="521"/>
        <end position="548"/>
    </location>
</feature>
<dbReference type="Gene3D" id="1.10.510.10">
    <property type="entry name" value="Transferase(Phosphotransferase) domain 1"/>
    <property type="match status" value="1"/>
</dbReference>
<dbReference type="InterPro" id="IPR008271">
    <property type="entry name" value="Ser/Thr_kinase_AS"/>
</dbReference>
<organism evidence="3 4">
    <name type="scientific">Chaetomium globosum (strain ATCC 6205 / CBS 148.51 / DSM 1962 / NBRC 6347 / NRRL 1970)</name>
    <name type="common">Soil fungus</name>
    <dbReference type="NCBI Taxonomy" id="306901"/>
    <lineage>
        <taxon>Eukaryota</taxon>
        <taxon>Fungi</taxon>
        <taxon>Dikarya</taxon>
        <taxon>Ascomycota</taxon>
        <taxon>Pezizomycotina</taxon>
        <taxon>Sordariomycetes</taxon>
        <taxon>Sordariomycetidae</taxon>
        <taxon>Sordariales</taxon>
        <taxon>Chaetomiaceae</taxon>
        <taxon>Chaetomium</taxon>
    </lineage>
</organism>
<keyword evidence="4" id="KW-1185">Reference proteome</keyword>
<evidence type="ECO:0000259" key="2">
    <source>
        <dbReference type="PROSITE" id="PS50011"/>
    </source>
</evidence>
<dbReference type="eggNOG" id="KOG0593">
    <property type="taxonomic scope" value="Eukaryota"/>
</dbReference>
<dbReference type="STRING" id="306901.Q2GRT3"/>
<evidence type="ECO:0000313" key="4">
    <source>
        <dbReference type="Proteomes" id="UP000001056"/>
    </source>
</evidence>
<dbReference type="PROSITE" id="PS00108">
    <property type="entry name" value="PROTEIN_KINASE_ST"/>
    <property type="match status" value="1"/>
</dbReference>
<dbReference type="CDD" id="cd00180">
    <property type="entry name" value="PKc"/>
    <property type="match status" value="1"/>
</dbReference>
<dbReference type="GO" id="GO:0004674">
    <property type="term" value="F:protein serine/threonine kinase activity"/>
    <property type="evidence" value="ECO:0007669"/>
    <property type="project" value="TreeGrafter"/>
</dbReference>
<dbReference type="InParanoid" id="Q2GRT3"/>
<dbReference type="OMA" id="QWIFLAP"/>
<keyword evidence="1" id="KW-0175">Coiled coil</keyword>
<feature type="domain" description="Protein kinase" evidence="2">
    <location>
        <begin position="156"/>
        <end position="550"/>
    </location>
</feature>
<dbReference type="PANTHER" id="PTHR24359:SF1">
    <property type="entry name" value="INHIBITOR OF NUCLEAR FACTOR KAPPA-B KINASE EPSILON SUBUNIT HOMOLOG 1-RELATED"/>
    <property type="match status" value="1"/>
</dbReference>
<gene>
    <name evidence="3" type="ORF">CHGG_09321</name>
</gene>
<dbReference type="VEuPathDB" id="FungiDB:CHGG_09321"/>
<dbReference type="EMBL" id="CH408034">
    <property type="protein sequence ID" value="EAQ85307.1"/>
    <property type="molecule type" value="Genomic_DNA"/>
</dbReference>
<sequence length="550" mass="63079">MALNPNDSLRRMINNGMQKGGPKYFFPTSKLEEVLDRKRIEATLEGVRLQLPAQKQIVSKLTDFVTERASPIFAGFDQEKLPIRYNFRQDNTLDFIIGGDVGGREIDAMFRGKGLMWDERDVEEFCKDRQWEFTAPTFQKARFRYDFAAGTALPFTTPPEELGSGGSGRVEKVTIHRDHIDHTTLPLCQRSSLGEKTDPVIALKTLQGGTPEDREKAAEKEARNLEAVRKLESDNLIKAIAYYRIGKSHCFLFPIAENGNLWHFWAARIKEKEEGQSHRGDNNFLVWVFTQLVGLADSLVELHGEVPNIRHGDLKPENILCFQDGSCAVTRDASKPAGPSIRLVITDVGIAKRHKGPTQQRAVTSTVVSTTRYEPPEMSQTRKGPIHSKLSRRYDVWSLGCILLEFLIWLLYDFEGLHDFTTALEDRFYQSDKKGTHIHPIVSQWVKKIKNDQNCREESPFRDLVTLIEERLLVVKVETLPGTLSEATESHRHTAQRFRKILLRKTQHTTDKIAEIMGRRRVSAKDMREELERILEDIKQQRFEIKRASR</sequence>
<dbReference type="AlphaFoldDB" id="Q2GRT3"/>
<name>Q2GRT3_CHAGB</name>
<dbReference type="PROSITE" id="PS50011">
    <property type="entry name" value="PROTEIN_KINASE_DOM"/>
    <property type="match status" value="1"/>
</dbReference>
<reference evidence="4" key="1">
    <citation type="journal article" date="2015" name="Genome Announc.">
        <title>Draft genome sequence of the cellulolytic fungus Chaetomium globosum.</title>
        <authorList>
            <person name="Cuomo C.A."/>
            <person name="Untereiner W.A."/>
            <person name="Ma L.-J."/>
            <person name="Grabherr M."/>
            <person name="Birren B.W."/>
        </authorList>
    </citation>
    <scope>NUCLEOTIDE SEQUENCE [LARGE SCALE GENOMIC DNA]</scope>
    <source>
        <strain evidence="4">ATCC 6205 / CBS 148.51 / DSM 1962 / NBRC 6347 / NRRL 1970</strain>
    </source>
</reference>
<dbReference type="RefSeq" id="XP_001227248.1">
    <property type="nucleotide sequence ID" value="XM_001227247.1"/>
</dbReference>
<dbReference type="InterPro" id="IPR011009">
    <property type="entry name" value="Kinase-like_dom_sf"/>
</dbReference>
<proteinExistence type="predicted"/>
<dbReference type="HOGENOM" id="CLU_017513_4_1_1"/>